<evidence type="ECO:0000313" key="2">
    <source>
        <dbReference type="Proteomes" id="UP000199370"/>
    </source>
</evidence>
<dbReference type="RefSeq" id="WP_089732627.1">
    <property type="nucleotide sequence ID" value="NZ_FNIA01000007.1"/>
</dbReference>
<protein>
    <submittedName>
        <fullName evidence="1">Uncharacterized protein</fullName>
    </submittedName>
</protein>
<sequence length="77" mass="8763">MYTCRDCNQSFSTELALELHHDKCEKGQLFCESCGGRFSERVATRDGWHYRCPDEDCDGEGLGDDIVRIEDIKAATQ</sequence>
<name>A0A1G9W2W9_9EURY</name>
<gene>
    <name evidence="1" type="ORF">SAMN05192554_107110</name>
</gene>
<dbReference type="InterPro" id="IPR049703">
    <property type="entry name" value="HVO_2901-like"/>
</dbReference>
<reference evidence="1 2" key="1">
    <citation type="submission" date="2016-10" db="EMBL/GenBank/DDBJ databases">
        <authorList>
            <person name="de Groot N.N."/>
        </authorList>
    </citation>
    <scope>NUCLEOTIDE SEQUENCE [LARGE SCALE GENOMIC DNA]</scope>
    <source>
        <strain evidence="2">EB21,IBRC-M 10013,KCTC 4048</strain>
    </source>
</reference>
<dbReference type="STRING" id="996166.SAMN05192554_107110"/>
<dbReference type="EMBL" id="FNIA01000007">
    <property type="protein sequence ID" value="SDM78415.1"/>
    <property type="molecule type" value="Genomic_DNA"/>
</dbReference>
<accession>A0A1G9W2W9</accession>
<dbReference type="OrthoDB" id="334705at2157"/>
<dbReference type="Proteomes" id="UP000199370">
    <property type="component" value="Unassembled WGS sequence"/>
</dbReference>
<dbReference type="NCBIfam" id="NF041915">
    <property type="entry name" value="HVO_2901"/>
    <property type="match status" value="1"/>
</dbReference>
<evidence type="ECO:0000313" key="1">
    <source>
        <dbReference type="EMBL" id="SDM78415.1"/>
    </source>
</evidence>
<dbReference type="AlphaFoldDB" id="A0A1G9W2W9"/>
<proteinExistence type="predicted"/>
<keyword evidence="2" id="KW-1185">Reference proteome</keyword>
<organism evidence="1 2">
    <name type="scientific">Haloarchaeobius iranensis</name>
    <dbReference type="NCBI Taxonomy" id="996166"/>
    <lineage>
        <taxon>Archaea</taxon>
        <taxon>Methanobacteriati</taxon>
        <taxon>Methanobacteriota</taxon>
        <taxon>Stenosarchaea group</taxon>
        <taxon>Halobacteria</taxon>
        <taxon>Halobacteriales</taxon>
        <taxon>Halorubellaceae</taxon>
        <taxon>Haloarchaeobius</taxon>
    </lineage>
</organism>